<accession>A0A510NX47</accession>
<protein>
    <submittedName>
        <fullName evidence="2">Uncharacterized protein</fullName>
    </submittedName>
</protein>
<reference evidence="3" key="1">
    <citation type="journal article" date="2015" name="Genome Announc.">
        <title>Draft genome sequence of Talaromyces cellulolyticus strain Y-94, a source of lignocellulosic biomass-degrading enzymes.</title>
        <authorList>
            <person name="Fujii T."/>
            <person name="Koike H."/>
            <person name="Sawayama S."/>
            <person name="Yano S."/>
            <person name="Inoue H."/>
        </authorList>
    </citation>
    <scope>NUCLEOTIDE SEQUENCE [LARGE SCALE GENOMIC DNA]</scope>
    <source>
        <strain evidence="3">Y-94</strain>
    </source>
</reference>
<dbReference type="AlphaFoldDB" id="A0A510NX47"/>
<evidence type="ECO:0000313" key="3">
    <source>
        <dbReference type="Proteomes" id="UP000053095"/>
    </source>
</evidence>
<dbReference type="EMBL" id="DF933814">
    <property type="protein sequence ID" value="GAM36830.1"/>
    <property type="molecule type" value="Genomic_DNA"/>
</dbReference>
<proteinExistence type="predicted"/>
<evidence type="ECO:0000256" key="1">
    <source>
        <dbReference type="SAM" id="MobiDB-lite"/>
    </source>
</evidence>
<evidence type="ECO:0000313" key="2">
    <source>
        <dbReference type="EMBL" id="GAM36830.1"/>
    </source>
</evidence>
<dbReference type="Proteomes" id="UP000053095">
    <property type="component" value="Unassembled WGS sequence"/>
</dbReference>
<name>A0A510NX47_TALPI</name>
<gene>
    <name evidence="2" type="ORF">TCE0_018f06235</name>
</gene>
<organism evidence="2 3">
    <name type="scientific">Talaromyces pinophilus</name>
    <name type="common">Penicillium pinophilum</name>
    <dbReference type="NCBI Taxonomy" id="128442"/>
    <lineage>
        <taxon>Eukaryota</taxon>
        <taxon>Fungi</taxon>
        <taxon>Dikarya</taxon>
        <taxon>Ascomycota</taxon>
        <taxon>Pezizomycotina</taxon>
        <taxon>Eurotiomycetes</taxon>
        <taxon>Eurotiomycetidae</taxon>
        <taxon>Eurotiales</taxon>
        <taxon>Trichocomaceae</taxon>
        <taxon>Talaromyces</taxon>
        <taxon>Talaromyces sect. Talaromyces</taxon>
    </lineage>
</organism>
<feature type="region of interest" description="Disordered" evidence="1">
    <location>
        <begin position="81"/>
        <end position="102"/>
    </location>
</feature>
<keyword evidence="3" id="KW-1185">Reference proteome</keyword>
<sequence>MLDSTSLFEQSLNGINFVSNGDLNENGAAFDQIDNSWDTGFQSILSPAAFFNTFSTVSDLAPATEALTSVAMATTRSRLNSSNGLIDDEKDDINSGNENDNVTSTDHFSQLIALSQRIQRAARRLARPGQISLTVSSPEVNETLENTNILIRIINSITAPIPDCNGDNMEITTVGFNSTKTDHGLAFLALACHQHLVALFQAICDTVRRYLQQYRKEPRNYQYSSDEIGPSCVAQFIMVLQLLIHLINRMDRSLGAADNEKQAPVTTFQQHYDPKITKTEISGSSRGGLLVLVKQAVRTIPSEHENLRQVIQELQKEMEHLDFH</sequence>